<sequence length="369" mass="39601">MKKFLVLILALMLFTGVASVFSDAAEDAFNELVNTLVGTMEGDFSLLLDGLGQDLDPILMQNALDGQNIGMAELGSKRFNHFYFSILPTVSITAANGVFTFTDTQAYEDSLVLKGMLDSILFDEEEGLLGSLLANEDYEVLADVLLNKATPIPALKLNAGAKLPSNIELLLYGMWVPPFLWDMIPADTMSSLPDGLMPTFNYLNIGAELRYVLLRDSKDTPGVSIGLGGAYNHLLLGVGLGDLLYESLGDSLGTIPASFGADYNPFEDAGMEFSSDTIVLGINTTISKKLAVLYPFIKLGAYYAITDFSGIATLTETAVIEGGDGHNDMDMLVSTGFDLMLGPLGTNLTVDYNLGSGVWGLDLGSRLQF</sequence>
<dbReference type="EMBL" id="JAQQAL010000024">
    <property type="protein sequence ID" value="MDC7227353.1"/>
    <property type="molecule type" value="Genomic_DNA"/>
</dbReference>
<proteinExistence type="predicted"/>
<dbReference type="Proteomes" id="UP001221217">
    <property type="component" value="Unassembled WGS sequence"/>
</dbReference>
<evidence type="ECO:0000256" key="1">
    <source>
        <dbReference type="SAM" id="SignalP"/>
    </source>
</evidence>
<keyword evidence="1" id="KW-0732">Signal</keyword>
<evidence type="ECO:0000313" key="3">
    <source>
        <dbReference type="Proteomes" id="UP001221217"/>
    </source>
</evidence>
<accession>A0AAJ1IDJ3</accession>
<comment type="caution">
    <text evidence="2">The sequence shown here is derived from an EMBL/GenBank/DDBJ whole genome shotgun (WGS) entry which is preliminary data.</text>
</comment>
<gene>
    <name evidence="2" type="ORF">PQJ61_11380</name>
</gene>
<feature type="chain" id="PRO_5042615676" evidence="1">
    <location>
        <begin position="25"/>
        <end position="369"/>
    </location>
</feature>
<evidence type="ECO:0000313" key="2">
    <source>
        <dbReference type="EMBL" id="MDC7227353.1"/>
    </source>
</evidence>
<reference evidence="2 3" key="1">
    <citation type="submission" date="2022-12" db="EMBL/GenBank/DDBJ databases">
        <title>Metagenome assembled genome from gulf of manar.</title>
        <authorList>
            <person name="Kohli P."/>
            <person name="Pk S."/>
            <person name="Venkata Ramana C."/>
            <person name="Sasikala C."/>
        </authorList>
    </citation>
    <scope>NUCLEOTIDE SEQUENCE [LARGE SCALE GENOMIC DNA]</scope>
    <source>
        <strain evidence="2">JB008</strain>
    </source>
</reference>
<feature type="signal peptide" evidence="1">
    <location>
        <begin position="1"/>
        <end position="24"/>
    </location>
</feature>
<name>A0AAJ1IDJ3_9SPIO</name>
<protein>
    <submittedName>
        <fullName evidence="2">Uncharacterized protein</fullName>
    </submittedName>
</protein>
<organism evidence="2 3">
    <name type="scientific">Candidatus Thalassospirochaeta sargassi</name>
    <dbReference type="NCBI Taxonomy" id="3119039"/>
    <lineage>
        <taxon>Bacteria</taxon>
        <taxon>Pseudomonadati</taxon>
        <taxon>Spirochaetota</taxon>
        <taxon>Spirochaetia</taxon>
        <taxon>Spirochaetales</taxon>
        <taxon>Spirochaetaceae</taxon>
        <taxon>Candidatus Thalassospirochaeta</taxon>
    </lineage>
</organism>
<dbReference type="AlphaFoldDB" id="A0AAJ1IDJ3"/>